<dbReference type="InterPro" id="IPR010104">
    <property type="entry name" value="TonB_rcpt_bac"/>
</dbReference>
<evidence type="ECO:0000256" key="7">
    <source>
        <dbReference type="ARBA" id="ARBA00023237"/>
    </source>
</evidence>
<keyword evidence="7 8" id="KW-0998">Cell outer membrane</keyword>
<dbReference type="InterPro" id="IPR036942">
    <property type="entry name" value="Beta-barrel_TonB_sf"/>
</dbReference>
<comment type="similarity">
    <text evidence="8 9">Belongs to the TonB-dependent receptor family.</text>
</comment>
<dbReference type="InterPro" id="IPR012910">
    <property type="entry name" value="Plug_dom"/>
</dbReference>
<evidence type="ECO:0000256" key="6">
    <source>
        <dbReference type="ARBA" id="ARBA00023136"/>
    </source>
</evidence>
<keyword evidence="13" id="KW-1185">Reference proteome</keyword>
<dbReference type="GO" id="GO:0009279">
    <property type="term" value="C:cell outer membrane"/>
    <property type="evidence" value="ECO:0007669"/>
    <property type="project" value="UniProtKB-SubCell"/>
</dbReference>
<dbReference type="Gene3D" id="2.170.130.10">
    <property type="entry name" value="TonB-dependent receptor, plug domain"/>
    <property type="match status" value="1"/>
</dbReference>
<dbReference type="AlphaFoldDB" id="K6ZS56"/>
<evidence type="ECO:0000256" key="4">
    <source>
        <dbReference type="ARBA" id="ARBA00022692"/>
    </source>
</evidence>
<dbReference type="EMBL" id="BAER01000017">
    <property type="protein sequence ID" value="GAC31663.1"/>
    <property type="molecule type" value="Genomic_DNA"/>
</dbReference>
<evidence type="ECO:0000256" key="5">
    <source>
        <dbReference type="ARBA" id="ARBA00023077"/>
    </source>
</evidence>
<dbReference type="PANTHER" id="PTHR40980">
    <property type="entry name" value="PLUG DOMAIN-CONTAINING PROTEIN"/>
    <property type="match status" value="1"/>
</dbReference>
<keyword evidence="2 8" id="KW-0813">Transport</keyword>
<evidence type="ECO:0000256" key="8">
    <source>
        <dbReference type="PROSITE-ProRule" id="PRU01360"/>
    </source>
</evidence>
<accession>K6ZS56</accession>
<dbReference type="Pfam" id="PF07715">
    <property type="entry name" value="Plug"/>
    <property type="match status" value="1"/>
</dbReference>
<dbReference type="Pfam" id="PF00593">
    <property type="entry name" value="TonB_dep_Rec_b-barrel"/>
    <property type="match status" value="1"/>
</dbReference>
<evidence type="ECO:0000313" key="12">
    <source>
        <dbReference type="EMBL" id="GAC31663.1"/>
    </source>
</evidence>
<evidence type="ECO:0000256" key="2">
    <source>
        <dbReference type="ARBA" id="ARBA00022448"/>
    </source>
</evidence>
<feature type="domain" description="TonB-dependent receptor plug" evidence="11">
    <location>
        <begin position="31"/>
        <end position="141"/>
    </location>
</feature>
<dbReference type="SUPFAM" id="SSF56935">
    <property type="entry name" value="Porins"/>
    <property type="match status" value="1"/>
</dbReference>
<dbReference type="PROSITE" id="PS52016">
    <property type="entry name" value="TONB_DEPENDENT_REC_3"/>
    <property type="match status" value="1"/>
</dbReference>
<dbReference type="CDD" id="cd01347">
    <property type="entry name" value="ligand_gated_channel"/>
    <property type="match status" value="1"/>
</dbReference>
<protein>
    <recommendedName>
        <fullName evidence="14">TonB-dependent receptor</fullName>
    </recommendedName>
</protein>
<evidence type="ECO:0000259" key="10">
    <source>
        <dbReference type="Pfam" id="PF00593"/>
    </source>
</evidence>
<dbReference type="InterPro" id="IPR039426">
    <property type="entry name" value="TonB-dep_rcpt-like"/>
</dbReference>
<evidence type="ECO:0000256" key="1">
    <source>
        <dbReference type="ARBA" id="ARBA00004571"/>
    </source>
</evidence>
<dbReference type="InterPro" id="IPR037066">
    <property type="entry name" value="Plug_dom_sf"/>
</dbReference>
<evidence type="ECO:0000259" key="11">
    <source>
        <dbReference type="Pfam" id="PF07715"/>
    </source>
</evidence>
<dbReference type="Proteomes" id="UP000006322">
    <property type="component" value="Unassembled WGS sequence"/>
</dbReference>
<dbReference type="NCBIfam" id="TIGR01782">
    <property type="entry name" value="TonB-Xanth-Caul"/>
    <property type="match status" value="1"/>
</dbReference>
<evidence type="ECO:0008006" key="14">
    <source>
        <dbReference type="Google" id="ProtNLM"/>
    </source>
</evidence>
<proteinExistence type="inferred from homology"/>
<keyword evidence="6 8" id="KW-0472">Membrane</keyword>
<evidence type="ECO:0000313" key="13">
    <source>
        <dbReference type="Proteomes" id="UP000006322"/>
    </source>
</evidence>
<dbReference type="InterPro" id="IPR000531">
    <property type="entry name" value="Beta-barrel_TonB"/>
</dbReference>
<comment type="caution">
    <text evidence="12">The sequence shown here is derived from an EMBL/GenBank/DDBJ whole genome shotgun (WGS) entry which is preliminary data.</text>
</comment>
<dbReference type="PANTHER" id="PTHR40980:SF3">
    <property type="entry name" value="TONB-DEPENDENT RECEPTOR-LIKE BETA-BARREL DOMAIN-CONTAINING PROTEIN"/>
    <property type="match status" value="1"/>
</dbReference>
<reference evidence="13" key="1">
    <citation type="journal article" date="2014" name="Environ. Microbiol.">
        <title>Comparative genomics of the marine bacterial genus Glaciecola reveals the high degree of genomic diversity and genomic characteristic for cold adaptation.</title>
        <authorList>
            <person name="Qin Q.L."/>
            <person name="Xie B.B."/>
            <person name="Yu Y."/>
            <person name="Shu Y.L."/>
            <person name="Rong J.C."/>
            <person name="Zhang Y.J."/>
            <person name="Zhao D.L."/>
            <person name="Chen X.L."/>
            <person name="Zhang X.Y."/>
            <person name="Chen B."/>
            <person name="Zhou B.C."/>
            <person name="Zhang Y.Z."/>
        </authorList>
    </citation>
    <scope>NUCLEOTIDE SEQUENCE [LARGE SCALE GENOMIC DNA]</scope>
    <source>
        <strain evidence="13">LMG 21857</strain>
    </source>
</reference>
<dbReference type="STRING" id="1129793.GPLA_0747"/>
<sequence>MYAQESSSIENVEVISVKGIRQSITAALAVKQDASVISDAISAEDIGKLPDENVAETLQRITGIQIQRRNGEGSRVAVRGLVQNRIELDGVSLVNPIGRSYSGFDETVFPVLQFVPAELLSGVEVYKSASADQVSGSLGGTVNLTLLKPLSVGDKTSISLQGSYDDRTDAVDPRYGITWSKELIEGELGVLVSLSESARSVGEELFFTRTGWSGDTLSAPGDLRLQTLDEDRDRTGALFNVQWRPTSETEIYLNTFYASYDIERDRSWFSSADSGGSVIANYLDTPMVSSNDTILAGTFISQVQGNGEALENNSETTSIVLGFNHTIDNWLFEGKVSHGSAEQDDYQDFARVRQNGVTFFRDFGQDLPVLNVTDDFDANDPNLYDSASGLIGFSQVVNYENDETTATFDTTYYLENDFFTSIEAGIRWADQKASRYQERAGDAINGGGVWIVPTLGGLEGSVDQNLYRSVSLSDVYDGEASNVERFIAAVPGGLGSTKALLNYVQQNASTQGSGVFFAQPDGTYSTAEEMTSLYIKANFQTQWSDLPVSGGFGARWVDTSQESRFFFIDDTGATADTFNRDYSNFLPSANIKIELDSDLILRAAYSKVVAQPDSSALAGGVSLDVLAGAARGGNPNLDVAEADAYDLSLEWYISEFSALTGAIFRKDVSGFLSPNTERKALEGAVNANVGSPDFGTNNFLVTSTVAGGDSTINGLELAYQTVWESGFGVQSNYTYIDSDGVSTGGDELSLPLEGLSENSVNLVAFYEKYGYSVRFAYNWRDSYLVSRNFNGSQLFEESRGQLDFSASYDINESWRVSFDAINLNDERVDQYSNFEERKFRVENTGRRFFAGVRATF</sequence>
<keyword evidence="4 8" id="KW-0812">Transmembrane</keyword>
<name>K6ZS56_9ALTE</name>
<evidence type="ECO:0000256" key="3">
    <source>
        <dbReference type="ARBA" id="ARBA00022452"/>
    </source>
</evidence>
<feature type="domain" description="TonB-dependent receptor-like beta-barrel" evidence="10">
    <location>
        <begin position="349"/>
        <end position="823"/>
    </location>
</feature>
<dbReference type="Gene3D" id="2.40.170.20">
    <property type="entry name" value="TonB-dependent receptor, beta-barrel domain"/>
    <property type="match status" value="1"/>
</dbReference>
<keyword evidence="5 9" id="KW-0798">TonB box</keyword>
<comment type="subcellular location">
    <subcellularLocation>
        <location evidence="1 8">Cell outer membrane</location>
        <topology evidence="1 8">Multi-pass membrane protein</topology>
    </subcellularLocation>
</comment>
<evidence type="ECO:0000256" key="9">
    <source>
        <dbReference type="RuleBase" id="RU003357"/>
    </source>
</evidence>
<keyword evidence="3 8" id="KW-1134">Transmembrane beta strand</keyword>
<gene>
    <name evidence="12" type="ORF">GPLA_0747</name>
</gene>
<organism evidence="12 13">
    <name type="scientific">Paraglaciecola polaris LMG 21857</name>
    <dbReference type="NCBI Taxonomy" id="1129793"/>
    <lineage>
        <taxon>Bacteria</taxon>
        <taxon>Pseudomonadati</taxon>
        <taxon>Pseudomonadota</taxon>
        <taxon>Gammaproteobacteria</taxon>
        <taxon>Alteromonadales</taxon>
        <taxon>Alteromonadaceae</taxon>
        <taxon>Paraglaciecola</taxon>
    </lineage>
</organism>